<accession>A0A8A1MMK4</accession>
<dbReference type="InterPro" id="IPR036291">
    <property type="entry name" value="NAD(P)-bd_dom_sf"/>
</dbReference>
<dbReference type="EMBL" id="CP069115">
    <property type="protein sequence ID" value="QSS65832.1"/>
    <property type="molecule type" value="Genomic_DNA"/>
</dbReference>
<dbReference type="VEuPathDB" id="FungiDB:I7I51_06683"/>
<evidence type="ECO:0000313" key="1">
    <source>
        <dbReference type="EMBL" id="QSS65832.1"/>
    </source>
</evidence>
<name>A0A8A1MMK4_AJECA</name>
<dbReference type="SUPFAM" id="SSF51735">
    <property type="entry name" value="NAD(P)-binding Rossmann-fold domains"/>
    <property type="match status" value="1"/>
</dbReference>
<sequence length="158" mass="17250">MPEESMVKDTGVDGAVVTTTPGTHFALAELALKGGKWDADFATTSKLVKNGALDRVAEFETHFDRHPPEMPTTGMEAKVMARNVMADTVKSPSCDTPVLEAYHSTNIVAIEQSYTYKTNGTLNTEAQGNSIVELPTYDEFYRKFAKAMAVERVILLSA</sequence>
<reference evidence="1" key="1">
    <citation type="submission" date="2021-01" db="EMBL/GenBank/DDBJ databases">
        <title>Chromosome-level genome assembly of a human fungal pathogen reveals clustering of transcriptionally co-regulated genes.</title>
        <authorList>
            <person name="Voorhies M."/>
            <person name="Cohen S."/>
            <person name="Shea T.P."/>
            <person name="Petrus S."/>
            <person name="Munoz J.F."/>
            <person name="Poplawski S."/>
            <person name="Goldman W.E."/>
            <person name="Michael T."/>
            <person name="Cuomo C.A."/>
            <person name="Sil A."/>
            <person name="Beyhan S."/>
        </authorList>
    </citation>
    <scope>NUCLEOTIDE SEQUENCE</scope>
    <source>
        <strain evidence="1">WU24</strain>
    </source>
</reference>
<proteinExistence type="predicted"/>
<dbReference type="Proteomes" id="UP000663671">
    <property type="component" value="Chromosome 3"/>
</dbReference>
<dbReference type="Gene3D" id="3.30.360.10">
    <property type="entry name" value="Dihydrodipicolinate Reductase, domain 2"/>
    <property type="match status" value="1"/>
</dbReference>
<evidence type="ECO:0000313" key="2">
    <source>
        <dbReference type="Proteomes" id="UP000663671"/>
    </source>
</evidence>
<dbReference type="AlphaFoldDB" id="A0A8A1MMK4"/>
<gene>
    <name evidence="1" type="ORF">I7I51_06683</name>
</gene>
<protein>
    <submittedName>
        <fullName evidence="1">NAD binding Rossmann fold oxidoreductase</fullName>
    </submittedName>
</protein>
<organism evidence="1 2">
    <name type="scientific">Ajellomyces capsulatus</name>
    <name type="common">Darling's disease fungus</name>
    <name type="synonym">Histoplasma capsulatum</name>
    <dbReference type="NCBI Taxonomy" id="5037"/>
    <lineage>
        <taxon>Eukaryota</taxon>
        <taxon>Fungi</taxon>
        <taxon>Dikarya</taxon>
        <taxon>Ascomycota</taxon>
        <taxon>Pezizomycotina</taxon>
        <taxon>Eurotiomycetes</taxon>
        <taxon>Eurotiomycetidae</taxon>
        <taxon>Onygenales</taxon>
        <taxon>Ajellomycetaceae</taxon>
        <taxon>Histoplasma</taxon>
    </lineage>
</organism>
<dbReference type="OrthoDB" id="2129491at2759"/>